<evidence type="ECO:0000256" key="7">
    <source>
        <dbReference type="ARBA" id="ARBA00022771"/>
    </source>
</evidence>
<keyword evidence="4 12" id="KW-0548">Nucleotidyltransferase</keyword>
<dbReference type="PIRSF" id="PIRSF002811">
    <property type="entry name" value="DnaG"/>
    <property type="match status" value="1"/>
</dbReference>
<evidence type="ECO:0000256" key="12">
    <source>
        <dbReference type="HAMAP-Rule" id="MF_00974"/>
    </source>
</evidence>
<feature type="zinc finger region" description="CHC2-type" evidence="12">
    <location>
        <begin position="39"/>
        <end position="63"/>
    </location>
</feature>
<protein>
    <recommendedName>
        <fullName evidence="12 13">DNA primase</fullName>
        <ecNumber evidence="12">2.7.7.101</ecNumber>
    </recommendedName>
</protein>
<dbReference type="InterPro" id="IPR019475">
    <property type="entry name" value="DNA_primase_DnaB-bd"/>
</dbReference>
<keyword evidence="10 12" id="KW-0238">DNA-binding</keyword>
<evidence type="ECO:0000256" key="14">
    <source>
        <dbReference type="SAM" id="Coils"/>
    </source>
</evidence>
<feature type="coiled-coil region" evidence="14">
    <location>
        <begin position="579"/>
        <end position="611"/>
    </location>
</feature>
<dbReference type="SUPFAM" id="SSF56731">
    <property type="entry name" value="DNA primase core"/>
    <property type="match status" value="1"/>
</dbReference>
<dbReference type="InterPro" id="IPR036977">
    <property type="entry name" value="DNA_primase_Znf_CHC2"/>
</dbReference>
<keyword evidence="7 12" id="KW-0863">Zinc-finger</keyword>
<evidence type="ECO:0000256" key="2">
    <source>
        <dbReference type="ARBA" id="ARBA00022515"/>
    </source>
</evidence>
<keyword evidence="14" id="KW-0175">Coiled coil</keyword>
<dbReference type="PROSITE" id="PS50880">
    <property type="entry name" value="TOPRIM"/>
    <property type="match status" value="1"/>
</dbReference>
<dbReference type="InterPro" id="IPR016136">
    <property type="entry name" value="DNA_helicase_N/primase_C"/>
</dbReference>
<dbReference type="InterPro" id="IPR006171">
    <property type="entry name" value="TOPRIM_dom"/>
</dbReference>
<dbReference type="Gene3D" id="3.90.580.10">
    <property type="entry name" value="Zinc finger, CHC2-type domain"/>
    <property type="match status" value="1"/>
</dbReference>
<accession>A0ABY5P710</accession>
<dbReference type="EC" id="2.7.7.101" evidence="12"/>
<dbReference type="Pfam" id="PF01807">
    <property type="entry name" value="Zn_ribbon_DnaG"/>
    <property type="match status" value="1"/>
</dbReference>
<evidence type="ECO:0000313" key="17">
    <source>
        <dbReference type="Proteomes" id="UP001315967"/>
    </source>
</evidence>
<evidence type="ECO:0000259" key="15">
    <source>
        <dbReference type="PROSITE" id="PS50880"/>
    </source>
</evidence>
<keyword evidence="8 12" id="KW-0862">Zinc</keyword>
<evidence type="ECO:0000256" key="1">
    <source>
        <dbReference type="ARBA" id="ARBA00022478"/>
    </source>
</evidence>
<proteinExistence type="inferred from homology"/>
<evidence type="ECO:0000256" key="8">
    <source>
        <dbReference type="ARBA" id="ARBA00022833"/>
    </source>
</evidence>
<dbReference type="HAMAP" id="MF_00974">
    <property type="entry name" value="DNA_primase_DnaG"/>
    <property type="match status" value="1"/>
</dbReference>
<keyword evidence="3 12" id="KW-0808">Transferase</keyword>
<dbReference type="NCBIfam" id="TIGR01391">
    <property type="entry name" value="dnaG"/>
    <property type="match status" value="1"/>
</dbReference>
<dbReference type="PANTHER" id="PTHR30313:SF2">
    <property type="entry name" value="DNA PRIMASE"/>
    <property type="match status" value="1"/>
</dbReference>
<dbReference type="InterPro" id="IPR002694">
    <property type="entry name" value="Znf_CHC2"/>
</dbReference>
<evidence type="ECO:0000256" key="5">
    <source>
        <dbReference type="ARBA" id="ARBA00022705"/>
    </source>
</evidence>
<evidence type="ECO:0000256" key="9">
    <source>
        <dbReference type="ARBA" id="ARBA00022842"/>
    </source>
</evidence>
<dbReference type="InterPro" id="IPR013264">
    <property type="entry name" value="DNAG_N"/>
</dbReference>
<comment type="function">
    <text evidence="12 13">RNA polymerase that catalyzes the synthesis of short RNA molecules used as primers for DNA polymerase during DNA replication.</text>
</comment>
<reference evidence="16 17" key="1">
    <citation type="submission" date="2022-08" db="EMBL/GenBank/DDBJ databases">
        <title>Aerococcaceae sp. nov isolated from spoiled eye mask.</title>
        <authorList>
            <person name="Zhou G."/>
            <person name="Xie X.-B."/>
            <person name="Shi Q.-S."/>
            <person name="Wang Y.-S."/>
            <person name="Wen X."/>
            <person name="Peng H."/>
            <person name="Yang X.-J."/>
            <person name="Tao H.-B."/>
            <person name="Huang X.-M."/>
        </authorList>
    </citation>
    <scope>NUCLEOTIDE SEQUENCE [LARGE SCALE GENOMIC DNA]</scope>
    <source>
        <strain evidence="17">DM20194951</strain>
    </source>
</reference>
<comment type="subunit">
    <text evidence="12">Monomer. Interacts with DnaB.</text>
</comment>
<evidence type="ECO:0000256" key="13">
    <source>
        <dbReference type="PIRNR" id="PIRNR002811"/>
    </source>
</evidence>
<organism evidence="16 17">
    <name type="scientific">Fundicoccus culcitae</name>
    <dbReference type="NCBI Taxonomy" id="2969821"/>
    <lineage>
        <taxon>Bacteria</taxon>
        <taxon>Bacillati</taxon>
        <taxon>Bacillota</taxon>
        <taxon>Bacilli</taxon>
        <taxon>Lactobacillales</taxon>
        <taxon>Aerococcaceae</taxon>
        <taxon>Fundicoccus</taxon>
    </lineage>
</organism>
<dbReference type="SUPFAM" id="SSF57783">
    <property type="entry name" value="Zinc beta-ribbon"/>
    <property type="match status" value="1"/>
</dbReference>
<keyword evidence="17" id="KW-1185">Reference proteome</keyword>
<dbReference type="InterPro" id="IPR006295">
    <property type="entry name" value="DNA_primase_DnaG"/>
</dbReference>
<dbReference type="SMART" id="SM00493">
    <property type="entry name" value="TOPRIM"/>
    <property type="match status" value="1"/>
</dbReference>
<dbReference type="RefSeq" id="WP_313794025.1">
    <property type="nucleotide sequence ID" value="NZ_CP102453.1"/>
</dbReference>
<keyword evidence="2 12" id="KW-0639">Primosome</keyword>
<comment type="domain">
    <text evidence="12">Contains an N-terminal zinc-binding domain, a central core domain that contains the primase activity, and a C-terminal DnaB-binding domain.</text>
</comment>
<dbReference type="CDD" id="cd03364">
    <property type="entry name" value="TOPRIM_DnaG_primases"/>
    <property type="match status" value="1"/>
</dbReference>
<dbReference type="Pfam" id="PF13155">
    <property type="entry name" value="Toprim_2"/>
    <property type="match status" value="1"/>
</dbReference>
<dbReference type="Pfam" id="PF10410">
    <property type="entry name" value="DnaB_bind"/>
    <property type="match status" value="1"/>
</dbReference>
<keyword evidence="9" id="KW-0460">Magnesium</keyword>
<dbReference type="EMBL" id="CP102453">
    <property type="protein sequence ID" value="UUX34524.1"/>
    <property type="molecule type" value="Genomic_DNA"/>
</dbReference>
<evidence type="ECO:0000256" key="10">
    <source>
        <dbReference type="ARBA" id="ARBA00023125"/>
    </source>
</evidence>
<dbReference type="InterPro" id="IPR050219">
    <property type="entry name" value="DnaG_primase"/>
</dbReference>
<gene>
    <name evidence="12 16" type="primary">dnaG</name>
    <name evidence="16" type="ORF">NRE15_02415</name>
</gene>
<comment type="similarity">
    <text evidence="12 13">Belongs to the DnaG primase family.</text>
</comment>
<keyword evidence="6 12" id="KW-0479">Metal-binding</keyword>
<evidence type="ECO:0000256" key="6">
    <source>
        <dbReference type="ARBA" id="ARBA00022723"/>
    </source>
</evidence>
<dbReference type="Gene3D" id="3.40.1360.10">
    <property type="match status" value="1"/>
</dbReference>
<dbReference type="Pfam" id="PF08275">
    <property type="entry name" value="DNAG_N"/>
    <property type="match status" value="1"/>
</dbReference>
<feature type="domain" description="Toprim" evidence="15">
    <location>
        <begin position="265"/>
        <end position="345"/>
    </location>
</feature>
<keyword evidence="1 12" id="KW-0240">DNA-directed RNA polymerase</keyword>
<keyword evidence="11 12" id="KW-0804">Transcription</keyword>
<evidence type="ECO:0000256" key="4">
    <source>
        <dbReference type="ARBA" id="ARBA00022695"/>
    </source>
</evidence>
<name>A0ABY5P710_9LACT</name>
<dbReference type="Proteomes" id="UP001315967">
    <property type="component" value="Chromosome"/>
</dbReference>
<keyword evidence="5 12" id="KW-0235">DNA replication</keyword>
<dbReference type="InterPro" id="IPR037068">
    <property type="entry name" value="DNA_primase_core_N_sf"/>
</dbReference>
<evidence type="ECO:0000256" key="3">
    <source>
        <dbReference type="ARBA" id="ARBA00022679"/>
    </source>
</evidence>
<evidence type="ECO:0000256" key="11">
    <source>
        <dbReference type="ARBA" id="ARBA00023163"/>
    </source>
</evidence>
<dbReference type="Gene3D" id="1.10.860.10">
    <property type="entry name" value="DNAb Helicase, Chain A"/>
    <property type="match status" value="1"/>
</dbReference>
<dbReference type="InterPro" id="IPR030846">
    <property type="entry name" value="DnaG_bac"/>
</dbReference>
<dbReference type="InterPro" id="IPR034151">
    <property type="entry name" value="TOPRIM_DnaG_bac"/>
</dbReference>
<dbReference type="Gene3D" id="3.90.980.10">
    <property type="entry name" value="DNA primase, catalytic core, N-terminal domain"/>
    <property type="match status" value="1"/>
</dbReference>
<comment type="cofactor">
    <cofactor evidence="12 13">
        <name>Zn(2+)</name>
        <dbReference type="ChEBI" id="CHEBI:29105"/>
    </cofactor>
    <text evidence="12 13">Binds 1 zinc ion per monomer.</text>
</comment>
<dbReference type="PANTHER" id="PTHR30313">
    <property type="entry name" value="DNA PRIMASE"/>
    <property type="match status" value="1"/>
</dbReference>
<comment type="catalytic activity">
    <reaction evidence="12">
        <text>ssDNA + n NTP = ssDNA/pppN(pN)n-1 hybrid + (n-1) diphosphate.</text>
        <dbReference type="EC" id="2.7.7.101"/>
    </reaction>
</comment>
<evidence type="ECO:0000313" key="16">
    <source>
        <dbReference type="EMBL" id="UUX34524.1"/>
    </source>
</evidence>
<dbReference type="SMART" id="SM00400">
    <property type="entry name" value="ZnF_CHCC"/>
    <property type="match status" value="1"/>
</dbReference>
<sequence>MQTIPEEVIQEIRQKIDIVDVINQYVQLTKRGNSYTASCPFHEDRNPSFSVQSQKQIYKCFSCGRGGNVFGFLQEIEGITFPQAVKKAAEMANVSVDAYFDSNDSLTGQSKGEQILYSIHEKVSEFYHYYLNNTVNGEAALQYLLKRNLTQQTIDDFAIGFAPDNSQILWQFLKKEHFTDDELINSGIFYLSENSQQLIDRFHGRLMFPLRNMQGKVVGFSGRLMSEDTSKRSPKYLNSPETIIFQKNQLLFNLDRARLPIRQSNQVLICEGFMDVIALTQANFENTVATMGTSLTESHLKQVTKLAKEVVFVFDGDDAGQKAIARAFELSVAFPNNTFKSLIIPQKMDPDEWIQQHGSESFQKLIVQALSPFEFQMNYLKKSYDLSNQQELAWYIEALIKLIANIQSPIEQQLRLNNLIQEFNLSESLVKEQLAQANYINKKQKANQSSEQMQIVQQEAPQQTISAFNIKSERAFQAEKTLLACLIYYQEAWSYVEKMNDELIFFHEQSQQLYFELQHFYYDLGYPIPLTDVVSQITSPEMNHFLTTIIWEKDPMAYSDQIINDCLRVMNEEFVNLEIKELSQQMVVYRKEQKNNEANALAIKILQLTRQLKSNS</sequence>